<evidence type="ECO:0000256" key="1">
    <source>
        <dbReference type="SAM" id="MobiDB-lite"/>
    </source>
</evidence>
<dbReference type="EMBL" id="JAAOAO010000017">
    <property type="protein sequence ID" value="KAF5567766.1"/>
    <property type="molecule type" value="Genomic_DNA"/>
</dbReference>
<proteinExistence type="predicted"/>
<protein>
    <submittedName>
        <fullName evidence="2">Uncharacterized protein</fullName>
    </submittedName>
</protein>
<organism evidence="2 3">
    <name type="scientific">Fusarium napiforme</name>
    <dbReference type="NCBI Taxonomy" id="42672"/>
    <lineage>
        <taxon>Eukaryota</taxon>
        <taxon>Fungi</taxon>
        <taxon>Dikarya</taxon>
        <taxon>Ascomycota</taxon>
        <taxon>Pezizomycotina</taxon>
        <taxon>Sordariomycetes</taxon>
        <taxon>Hypocreomycetidae</taxon>
        <taxon>Hypocreales</taxon>
        <taxon>Nectriaceae</taxon>
        <taxon>Fusarium</taxon>
        <taxon>Fusarium fujikuroi species complex</taxon>
    </lineage>
</organism>
<keyword evidence="3" id="KW-1185">Reference proteome</keyword>
<evidence type="ECO:0000313" key="3">
    <source>
        <dbReference type="Proteomes" id="UP000574317"/>
    </source>
</evidence>
<name>A0A8H5K9X9_9HYPO</name>
<feature type="region of interest" description="Disordered" evidence="1">
    <location>
        <begin position="1"/>
        <end position="27"/>
    </location>
</feature>
<accession>A0A8H5K9X9</accession>
<comment type="caution">
    <text evidence="2">The sequence shown here is derived from an EMBL/GenBank/DDBJ whole genome shotgun (WGS) entry which is preliminary data.</text>
</comment>
<reference evidence="2 3" key="1">
    <citation type="submission" date="2020-05" db="EMBL/GenBank/DDBJ databases">
        <title>Identification and distribution of gene clusters putatively required for synthesis of sphingolipid metabolism inhibitors in phylogenetically diverse species of the filamentous fungus Fusarium.</title>
        <authorList>
            <person name="Kim H.-S."/>
            <person name="Busman M."/>
            <person name="Brown D.W."/>
            <person name="Divon H."/>
            <person name="Uhlig S."/>
            <person name="Proctor R.H."/>
        </authorList>
    </citation>
    <scope>NUCLEOTIDE SEQUENCE [LARGE SCALE GENOMIC DNA]</scope>
    <source>
        <strain evidence="2 3">NRRL 25196</strain>
    </source>
</reference>
<dbReference type="Proteomes" id="UP000574317">
    <property type="component" value="Unassembled WGS sequence"/>
</dbReference>
<feature type="compositionally biased region" description="Basic and acidic residues" evidence="1">
    <location>
        <begin position="10"/>
        <end position="27"/>
    </location>
</feature>
<dbReference type="AlphaFoldDB" id="A0A8H5K9X9"/>
<gene>
    <name evidence="2" type="ORF">FNAPI_527</name>
</gene>
<evidence type="ECO:0000313" key="2">
    <source>
        <dbReference type="EMBL" id="KAF5567766.1"/>
    </source>
</evidence>
<sequence length="72" mass="7820">MVTDDDEQVHEDPTMTRDLGEQTLPEDHALKSNKASALKGGIDLLKQKSLVTWAIAKASKIGESGSSLPNWD</sequence>